<evidence type="ECO:0000313" key="2">
    <source>
        <dbReference type="EMBL" id="MBA0705846.1"/>
    </source>
</evidence>
<reference evidence="2 3" key="1">
    <citation type="journal article" date="2019" name="Genome Biol. Evol.">
        <title>Insights into the evolution of the New World diploid cottons (Gossypium, subgenus Houzingenia) based on genome sequencing.</title>
        <authorList>
            <person name="Grover C.E."/>
            <person name="Arick M.A. 2nd"/>
            <person name="Thrash A."/>
            <person name="Conover J.L."/>
            <person name="Sanders W.S."/>
            <person name="Peterson D.G."/>
            <person name="Frelichowski J.E."/>
            <person name="Scheffler J.A."/>
            <person name="Scheffler B.E."/>
            <person name="Wendel J.F."/>
        </authorList>
    </citation>
    <scope>NUCLEOTIDE SEQUENCE [LARGE SCALE GENOMIC DNA]</scope>
    <source>
        <strain evidence="2">4</strain>
        <tissue evidence="2">Leaf</tissue>
    </source>
</reference>
<gene>
    <name evidence="2" type="ORF">Golax_018002</name>
</gene>
<proteinExistence type="predicted"/>
<evidence type="ECO:0000313" key="3">
    <source>
        <dbReference type="Proteomes" id="UP000593574"/>
    </source>
</evidence>
<feature type="region of interest" description="Disordered" evidence="1">
    <location>
        <begin position="90"/>
        <end position="112"/>
    </location>
</feature>
<sequence length="190" mass="21894">MSDGQQGKYARMEIMENISKPLIPYIHIDGFTQVVEPWIQVASRIRKPSVIDKRNLGNSNYNILSKNVTITRPSMRKVWTKFKGKENVGSQQRREIEGSSQVDRANRKGPFGGQVEKQNSIIVEKSNASLGLSHIEVSIKESLIEWFLDLQIALVYLLSMMLEHWCWECAIDYKDGWAVSMQQKEYVVEM</sequence>
<name>A0A7J8Z1X7_9ROSI</name>
<dbReference type="AlphaFoldDB" id="A0A7J8Z1X7"/>
<protein>
    <submittedName>
        <fullName evidence="2">Uncharacterized protein</fullName>
    </submittedName>
</protein>
<organism evidence="2 3">
    <name type="scientific">Gossypium laxum</name>
    <dbReference type="NCBI Taxonomy" id="34288"/>
    <lineage>
        <taxon>Eukaryota</taxon>
        <taxon>Viridiplantae</taxon>
        <taxon>Streptophyta</taxon>
        <taxon>Embryophyta</taxon>
        <taxon>Tracheophyta</taxon>
        <taxon>Spermatophyta</taxon>
        <taxon>Magnoliopsida</taxon>
        <taxon>eudicotyledons</taxon>
        <taxon>Gunneridae</taxon>
        <taxon>Pentapetalae</taxon>
        <taxon>rosids</taxon>
        <taxon>malvids</taxon>
        <taxon>Malvales</taxon>
        <taxon>Malvaceae</taxon>
        <taxon>Malvoideae</taxon>
        <taxon>Gossypium</taxon>
    </lineage>
</organism>
<dbReference type="EMBL" id="JABEZV010000002">
    <property type="protein sequence ID" value="MBA0705846.1"/>
    <property type="molecule type" value="Genomic_DNA"/>
</dbReference>
<comment type="caution">
    <text evidence="2">The sequence shown here is derived from an EMBL/GenBank/DDBJ whole genome shotgun (WGS) entry which is preliminary data.</text>
</comment>
<keyword evidence="3" id="KW-1185">Reference proteome</keyword>
<dbReference type="Proteomes" id="UP000593574">
    <property type="component" value="Unassembled WGS sequence"/>
</dbReference>
<accession>A0A7J8Z1X7</accession>
<evidence type="ECO:0000256" key="1">
    <source>
        <dbReference type="SAM" id="MobiDB-lite"/>
    </source>
</evidence>